<proteinExistence type="predicted"/>
<dbReference type="InterPro" id="IPR004111">
    <property type="entry name" value="Repressor_TetR_C"/>
</dbReference>
<keyword evidence="1" id="KW-0805">Transcription regulation</keyword>
<dbReference type="PROSITE" id="PS50977">
    <property type="entry name" value="HTH_TETR_2"/>
    <property type="match status" value="1"/>
</dbReference>
<evidence type="ECO:0000256" key="5">
    <source>
        <dbReference type="SAM" id="MobiDB-lite"/>
    </source>
</evidence>
<keyword evidence="2 4" id="KW-0238">DNA-binding</keyword>
<accession>A0A9W6W6J9</accession>
<dbReference type="PANTHER" id="PTHR30055">
    <property type="entry name" value="HTH-TYPE TRANSCRIPTIONAL REGULATOR RUTR"/>
    <property type="match status" value="1"/>
</dbReference>
<gene>
    <name evidence="7" type="ORF">Afil01_64290</name>
</gene>
<dbReference type="InterPro" id="IPR036271">
    <property type="entry name" value="Tet_transcr_reg_TetR-rel_C_sf"/>
</dbReference>
<dbReference type="Pfam" id="PF02909">
    <property type="entry name" value="TetR_C_1"/>
    <property type="match status" value="1"/>
</dbReference>
<dbReference type="Pfam" id="PF00440">
    <property type="entry name" value="TetR_N"/>
    <property type="match status" value="1"/>
</dbReference>
<dbReference type="EMBL" id="BSTX01000006">
    <property type="protein sequence ID" value="GLZ81622.1"/>
    <property type="molecule type" value="Genomic_DNA"/>
</dbReference>
<feature type="DNA-binding region" description="H-T-H motif" evidence="4">
    <location>
        <begin position="54"/>
        <end position="73"/>
    </location>
</feature>
<evidence type="ECO:0000313" key="7">
    <source>
        <dbReference type="EMBL" id="GLZ81622.1"/>
    </source>
</evidence>
<dbReference type="InterPro" id="IPR001647">
    <property type="entry name" value="HTH_TetR"/>
</dbReference>
<dbReference type="AlphaFoldDB" id="A0A9W6W6J9"/>
<dbReference type="Gene3D" id="1.10.357.10">
    <property type="entry name" value="Tetracycline Repressor, domain 2"/>
    <property type="match status" value="1"/>
</dbReference>
<dbReference type="Proteomes" id="UP001165079">
    <property type="component" value="Unassembled WGS sequence"/>
</dbReference>
<keyword evidence="3" id="KW-0804">Transcription</keyword>
<reference evidence="7" key="1">
    <citation type="submission" date="2023-03" db="EMBL/GenBank/DDBJ databases">
        <title>Actinorhabdospora filicis NBRC 111898.</title>
        <authorList>
            <person name="Ichikawa N."/>
            <person name="Sato H."/>
            <person name="Tonouchi N."/>
        </authorList>
    </citation>
    <scope>NUCLEOTIDE SEQUENCE</scope>
    <source>
        <strain evidence="7">NBRC 111898</strain>
    </source>
</reference>
<dbReference type="InterPro" id="IPR050109">
    <property type="entry name" value="HTH-type_TetR-like_transc_reg"/>
</dbReference>
<dbReference type="SUPFAM" id="SSF46689">
    <property type="entry name" value="Homeodomain-like"/>
    <property type="match status" value="1"/>
</dbReference>
<evidence type="ECO:0000259" key="6">
    <source>
        <dbReference type="PROSITE" id="PS50977"/>
    </source>
</evidence>
<dbReference type="PANTHER" id="PTHR30055:SF151">
    <property type="entry name" value="TRANSCRIPTIONAL REGULATORY PROTEIN"/>
    <property type="match status" value="1"/>
</dbReference>
<dbReference type="InterPro" id="IPR009057">
    <property type="entry name" value="Homeodomain-like_sf"/>
</dbReference>
<dbReference type="SUPFAM" id="SSF48498">
    <property type="entry name" value="Tetracyclin repressor-like, C-terminal domain"/>
    <property type="match status" value="1"/>
</dbReference>
<evidence type="ECO:0000256" key="4">
    <source>
        <dbReference type="PROSITE-ProRule" id="PRU00335"/>
    </source>
</evidence>
<keyword evidence="8" id="KW-1185">Reference proteome</keyword>
<sequence>MPTTSPSPKGDADRRSLWERIDPSAPSPRPSLTAERIGRTAIAVADAEGLDAITMRRLATELGVAPMAAYRYVDGKDELLQLMGDLVHDEIELPEAGVPWRETFRTIALRTRELRLRHRWLAALPPEAAVIPSPHRMAITERLMASLDGLLPGPDERMATARSLHAYVGGAINYEASLVMLMENRGWASGHEVRTALAPEMTYLMESGRYPSIRAWALGAARKDDPSWEFTFGLDSLLDGIAARHGI</sequence>
<dbReference type="RefSeq" id="WP_285667145.1">
    <property type="nucleotide sequence ID" value="NZ_BSTX01000006.1"/>
</dbReference>
<feature type="compositionally biased region" description="Basic and acidic residues" evidence="5">
    <location>
        <begin position="10"/>
        <end position="22"/>
    </location>
</feature>
<evidence type="ECO:0000256" key="1">
    <source>
        <dbReference type="ARBA" id="ARBA00023015"/>
    </source>
</evidence>
<feature type="region of interest" description="Disordered" evidence="5">
    <location>
        <begin position="1"/>
        <end position="32"/>
    </location>
</feature>
<evidence type="ECO:0000256" key="2">
    <source>
        <dbReference type="ARBA" id="ARBA00023125"/>
    </source>
</evidence>
<organism evidence="7 8">
    <name type="scientific">Actinorhabdospora filicis</name>
    <dbReference type="NCBI Taxonomy" id="1785913"/>
    <lineage>
        <taxon>Bacteria</taxon>
        <taxon>Bacillati</taxon>
        <taxon>Actinomycetota</taxon>
        <taxon>Actinomycetes</taxon>
        <taxon>Micromonosporales</taxon>
        <taxon>Micromonosporaceae</taxon>
        <taxon>Actinorhabdospora</taxon>
    </lineage>
</organism>
<comment type="caution">
    <text evidence="7">The sequence shown here is derived from an EMBL/GenBank/DDBJ whole genome shotgun (WGS) entry which is preliminary data.</text>
</comment>
<dbReference type="GO" id="GO:0045892">
    <property type="term" value="P:negative regulation of DNA-templated transcription"/>
    <property type="evidence" value="ECO:0007669"/>
    <property type="project" value="InterPro"/>
</dbReference>
<name>A0A9W6W6J9_9ACTN</name>
<feature type="domain" description="HTH tetR-type" evidence="6">
    <location>
        <begin position="31"/>
        <end position="91"/>
    </location>
</feature>
<evidence type="ECO:0000313" key="8">
    <source>
        <dbReference type="Proteomes" id="UP001165079"/>
    </source>
</evidence>
<dbReference type="GO" id="GO:0003700">
    <property type="term" value="F:DNA-binding transcription factor activity"/>
    <property type="evidence" value="ECO:0007669"/>
    <property type="project" value="TreeGrafter"/>
</dbReference>
<evidence type="ECO:0000256" key="3">
    <source>
        <dbReference type="ARBA" id="ARBA00023163"/>
    </source>
</evidence>
<protein>
    <recommendedName>
        <fullName evidence="6">HTH tetR-type domain-containing protein</fullName>
    </recommendedName>
</protein>
<dbReference type="GO" id="GO:0000976">
    <property type="term" value="F:transcription cis-regulatory region binding"/>
    <property type="evidence" value="ECO:0007669"/>
    <property type="project" value="TreeGrafter"/>
</dbReference>
<dbReference type="Gene3D" id="1.10.10.60">
    <property type="entry name" value="Homeodomain-like"/>
    <property type="match status" value="1"/>
</dbReference>